<dbReference type="Gene3D" id="1.20.120.530">
    <property type="entry name" value="GntR ligand-binding domain-like"/>
    <property type="match status" value="1"/>
</dbReference>
<evidence type="ECO:0000313" key="6">
    <source>
        <dbReference type="Proteomes" id="UP000033411"/>
    </source>
</evidence>
<proteinExistence type="predicted"/>
<evidence type="ECO:0000313" key="5">
    <source>
        <dbReference type="EMBL" id="KKC35303.1"/>
    </source>
</evidence>
<evidence type="ECO:0000259" key="4">
    <source>
        <dbReference type="PROSITE" id="PS50949"/>
    </source>
</evidence>
<accession>A0A0F5Q309</accession>
<feature type="domain" description="HTH gntR-type" evidence="4">
    <location>
        <begin position="7"/>
        <end position="74"/>
    </location>
</feature>
<dbReference type="InterPro" id="IPR000524">
    <property type="entry name" value="Tscrpt_reg_HTH_GntR"/>
</dbReference>
<dbReference type="PANTHER" id="PTHR43537:SF5">
    <property type="entry name" value="UXU OPERON TRANSCRIPTIONAL REGULATOR"/>
    <property type="match status" value="1"/>
</dbReference>
<keyword evidence="1" id="KW-0805">Transcription regulation</keyword>
<dbReference type="SMART" id="SM00345">
    <property type="entry name" value="HTH_GNTR"/>
    <property type="match status" value="1"/>
</dbReference>
<dbReference type="Pfam" id="PF00392">
    <property type="entry name" value="GntR"/>
    <property type="match status" value="1"/>
</dbReference>
<dbReference type="Pfam" id="PF07729">
    <property type="entry name" value="FCD"/>
    <property type="match status" value="1"/>
</dbReference>
<evidence type="ECO:0000256" key="3">
    <source>
        <dbReference type="ARBA" id="ARBA00023163"/>
    </source>
</evidence>
<sequence length="237" mass="26803">MAQENQISAAERSYRILYRKIISLELKPNEAVGEQMLAEMLSVSRTPVREALSRLSVEGLVDLRARSGVVISPIRYEAVRTAQYVREKLEMAVIADAAGRTDKRVLLGIRQAIEEQELAISEGVAEHFFEADERMHFMFCGLADREGVWAVIADAKKHMDRVRRLSVQTGHLDLLLQDHLALLAAVSEGNAASAQEIMRLHLRRVMSDLRELAKRFPDYFEPEIADLEFRDSDSVIA</sequence>
<dbReference type="InterPro" id="IPR008920">
    <property type="entry name" value="TF_FadR/GntR_C"/>
</dbReference>
<protein>
    <submittedName>
        <fullName evidence="5">GntR family transcriptional regulator</fullName>
    </submittedName>
</protein>
<dbReference type="PRINTS" id="PR00035">
    <property type="entry name" value="HTHGNTR"/>
</dbReference>
<keyword evidence="2" id="KW-0238">DNA-binding</keyword>
<comment type="caution">
    <text evidence="5">The sequence shown here is derived from an EMBL/GenBank/DDBJ whole genome shotgun (WGS) entry which is preliminary data.</text>
</comment>
<dbReference type="OrthoDB" id="9789310at2"/>
<evidence type="ECO:0000256" key="2">
    <source>
        <dbReference type="ARBA" id="ARBA00023125"/>
    </source>
</evidence>
<dbReference type="InterPro" id="IPR036388">
    <property type="entry name" value="WH-like_DNA-bd_sf"/>
</dbReference>
<dbReference type="EMBL" id="LANJ01000046">
    <property type="protein sequence ID" value="KKC35303.1"/>
    <property type="molecule type" value="Genomic_DNA"/>
</dbReference>
<dbReference type="InterPro" id="IPR011711">
    <property type="entry name" value="GntR_C"/>
</dbReference>
<dbReference type="PROSITE" id="PS50949">
    <property type="entry name" value="HTH_GNTR"/>
    <property type="match status" value="1"/>
</dbReference>
<gene>
    <name evidence="5" type="ORF">WH87_17110</name>
</gene>
<name>A0A0F5Q309_9HYPH</name>
<dbReference type="InterPro" id="IPR036390">
    <property type="entry name" value="WH_DNA-bd_sf"/>
</dbReference>
<dbReference type="AlphaFoldDB" id="A0A0F5Q309"/>
<dbReference type="RefSeq" id="WP_046138937.1">
    <property type="nucleotide sequence ID" value="NZ_LANJ01000046.1"/>
</dbReference>
<dbReference type="PANTHER" id="PTHR43537">
    <property type="entry name" value="TRANSCRIPTIONAL REGULATOR, GNTR FAMILY"/>
    <property type="match status" value="1"/>
</dbReference>
<organism evidence="5 6">
    <name type="scientific">Devosia epidermidihirudinis</name>
    <dbReference type="NCBI Taxonomy" id="1293439"/>
    <lineage>
        <taxon>Bacteria</taxon>
        <taxon>Pseudomonadati</taxon>
        <taxon>Pseudomonadota</taxon>
        <taxon>Alphaproteobacteria</taxon>
        <taxon>Hyphomicrobiales</taxon>
        <taxon>Devosiaceae</taxon>
        <taxon>Devosia</taxon>
    </lineage>
</organism>
<dbReference type="GO" id="GO:0003677">
    <property type="term" value="F:DNA binding"/>
    <property type="evidence" value="ECO:0007669"/>
    <property type="project" value="UniProtKB-KW"/>
</dbReference>
<dbReference type="SMART" id="SM00895">
    <property type="entry name" value="FCD"/>
    <property type="match status" value="1"/>
</dbReference>
<reference evidence="5 6" key="1">
    <citation type="submission" date="2015-03" db="EMBL/GenBank/DDBJ databases">
        <authorList>
            <person name="Lepp D."/>
            <person name="Hassan Y.I."/>
            <person name="Li X.-Z."/>
            <person name="Zhou T."/>
        </authorList>
    </citation>
    <scope>NUCLEOTIDE SEQUENCE [LARGE SCALE GENOMIC DNA]</scope>
    <source>
        <strain evidence="5 6">E84</strain>
    </source>
</reference>
<dbReference type="SUPFAM" id="SSF46785">
    <property type="entry name" value="Winged helix' DNA-binding domain"/>
    <property type="match status" value="1"/>
</dbReference>
<dbReference type="Gene3D" id="1.10.10.10">
    <property type="entry name" value="Winged helix-like DNA-binding domain superfamily/Winged helix DNA-binding domain"/>
    <property type="match status" value="1"/>
</dbReference>
<dbReference type="SUPFAM" id="SSF48008">
    <property type="entry name" value="GntR ligand-binding domain-like"/>
    <property type="match status" value="1"/>
</dbReference>
<evidence type="ECO:0000256" key="1">
    <source>
        <dbReference type="ARBA" id="ARBA00023015"/>
    </source>
</evidence>
<dbReference type="Proteomes" id="UP000033411">
    <property type="component" value="Unassembled WGS sequence"/>
</dbReference>
<dbReference type="GO" id="GO:0003700">
    <property type="term" value="F:DNA-binding transcription factor activity"/>
    <property type="evidence" value="ECO:0007669"/>
    <property type="project" value="InterPro"/>
</dbReference>
<keyword evidence="3" id="KW-0804">Transcription</keyword>
<keyword evidence="6" id="KW-1185">Reference proteome</keyword>
<dbReference type="STRING" id="1293439.WH87_17110"/>
<dbReference type="PATRIC" id="fig|1293439.3.peg.3488"/>